<evidence type="ECO:0000259" key="6">
    <source>
        <dbReference type="Pfam" id="PF02668"/>
    </source>
</evidence>
<name>A0ABP8GDS2_9BURK</name>
<dbReference type="Gene3D" id="3.60.130.10">
    <property type="entry name" value="Clavaminate synthase-like"/>
    <property type="match status" value="1"/>
</dbReference>
<proteinExistence type="inferred from homology"/>
<evidence type="ECO:0000256" key="3">
    <source>
        <dbReference type="ARBA" id="ARBA00022964"/>
    </source>
</evidence>
<keyword evidence="3 7" id="KW-0223">Dioxygenase</keyword>
<dbReference type="InterPro" id="IPR042098">
    <property type="entry name" value="TauD-like_sf"/>
</dbReference>
<evidence type="ECO:0000256" key="5">
    <source>
        <dbReference type="ARBA" id="ARBA00023004"/>
    </source>
</evidence>
<evidence type="ECO:0000313" key="8">
    <source>
        <dbReference type="Proteomes" id="UP001501671"/>
    </source>
</evidence>
<comment type="caution">
    <text evidence="7">The sequence shown here is derived from an EMBL/GenBank/DDBJ whole genome shotgun (WGS) entry which is preliminary data.</text>
</comment>
<evidence type="ECO:0000256" key="2">
    <source>
        <dbReference type="ARBA" id="ARBA00022723"/>
    </source>
</evidence>
<gene>
    <name evidence="7" type="ORF">GCM10023144_02580</name>
</gene>
<dbReference type="EMBL" id="BAABFO010000001">
    <property type="protein sequence ID" value="GAA4322533.1"/>
    <property type="molecule type" value="Genomic_DNA"/>
</dbReference>
<sequence>MNSPLTIKPVATALGAEIEGVDLSRDLDDGTVAAIRQALLDHCVIFFRGQSLDPERHKAFARRFGELFLHPYFAGSRADPAVIDIVREPGDRRVVGEYWHSDTPHVPEPPMGSVLYAVEVPPYGGDTLFSNQYLAYESLSAGFKSMLEGRRALHTDRLVSGPAQQLNAARATKIRIEEKWSETANHHPVVRTHPETGRKALYVNRATTVSFEHMTEEESAPLLKYLFEQGSRPEFSCRFRWTPGAVAFWDNRCTQHLAINDTGSFRRVMRRIQINGDRPF</sequence>
<dbReference type="SUPFAM" id="SSF51197">
    <property type="entry name" value="Clavaminate synthase-like"/>
    <property type="match status" value="1"/>
</dbReference>
<keyword evidence="5" id="KW-0408">Iron</keyword>
<keyword evidence="2" id="KW-0479">Metal-binding</keyword>
<dbReference type="PANTHER" id="PTHR30468:SF1">
    <property type="entry name" value="ALPHA-KETOGLUTARATE-DEPENDENT SULFONATE DIOXYGENASE"/>
    <property type="match status" value="1"/>
</dbReference>
<evidence type="ECO:0000256" key="1">
    <source>
        <dbReference type="ARBA" id="ARBA00005896"/>
    </source>
</evidence>
<dbReference type="RefSeq" id="WP_345245520.1">
    <property type="nucleotide sequence ID" value="NZ_BAABFO010000001.1"/>
</dbReference>
<reference evidence="8" key="1">
    <citation type="journal article" date="2019" name="Int. J. Syst. Evol. Microbiol.">
        <title>The Global Catalogue of Microorganisms (GCM) 10K type strain sequencing project: providing services to taxonomists for standard genome sequencing and annotation.</title>
        <authorList>
            <consortium name="The Broad Institute Genomics Platform"/>
            <consortium name="The Broad Institute Genome Sequencing Center for Infectious Disease"/>
            <person name="Wu L."/>
            <person name="Ma J."/>
        </authorList>
    </citation>
    <scope>NUCLEOTIDE SEQUENCE [LARGE SCALE GENOMIC DNA]</scope>
    <source>
        <strain evidence="8">JCM 17666</strain>
    </source>
</reference>
<organism evidence="7 8">
    <name type="scientific">Pigmentiphaga soli</name>
    <dbReference type="NCBI Taxonomy" id="1007095"/>
    <lineage>
        <taxon>Bacteria</taxon>
        <taxon>Pseudomonadati</taxon>
        <taxon>Pseudomonadota</taxon>
        <taxon>Betaproteobacteria</taxon>
        <taxon>Burkholderiales</taxon>
        <taxon>Alcaligenaceae</taxon>
        <taxon>Pigmentiphaga</taxon>
    </lineage>
</organism>
<keyword evidence="4" id="KW-0560">Oxidoreductase</keyword>
<dbReference type="Pfam" id="PF02668">
    <property type="entry name" value="TauD"/>
    <property type="match status" value="1"/>
</dbReference>
<protein>
    <submittedName>
        <fullName evidence="7">TauD/TfdA family dioxygenase</fullName>
    </submittedName>
</protein>
<comment type="similarity">
    <text evidence="1">Belongs to the TfdA dioxygenase family.</text>
</comment>
<accession>A0ABP8GDS2</accession>
<dbReference type="Proteomes" id="UP001501671">
    <property type="component" value="Unassembled WGS sequence"/>
</dbReference>
<dbReference type="InterPro" id="IPR003819">
    <property type="entry name" value="TauD/TfdA-like"/>
</dbReference>
<keyword evidence="8" id="KW-1185">Reference proteome</keyword>
<dbReference type="InterPro" id="IPR051323">
    <property type="entry name" value="AtsK-like"/>
</dbReference>
<dbReference type="GO" id="GO:0051213">
    <property type="term" value="F:dioxygenase activity"/>
    <property type="evidence" value="ECO:0007669"/>
    <property type="project" value="UniProtKB-KW"/>
</dbReference>
<feature type="domain" description="TauD/TfdA-like" evidence="6">
    <location>
        <begin position="7"/>
        <end position="272"/>
    </location>
</feature>
<evidence type="ECO:0000313" key="7">
    <source>
        <dbReference type="EMBL" id="GAA4322533.1"/>
    </source>
</evidence>
<dbReference type="PANTHER" id="PTHR30468">
    <property type="entry name" value="ALPHA-KETOGLUTARATE-DEPENDENT SULFONATE DIOXYGENASE"/>
    <property type="match status" value="1"/>
</dbReference>
<evidence type="ECO:0000256" key="4">
    <source>
        <dbReference type="ARBA" id="ARBA00023002"/>
    </source>
</evidence>